<gene>
    <name evidence="1" type="ORF">S03H2_20987</name>
</gene>
<dbReference type="EMBL" id="BARU01011129">
    <property type="protein sequence ID" value="GAH41533.1"/>
    <property type="molecule type" value="Genomic_DNA"/>
</dbReference>
<sequence>PIGLQEQAMAIWLIVKGFNPSAIASESAKTDKN</sequence>
<feature type="non-terminal residue" evidence="1">
    <location>
        <position position="1"/>
    </location>
</feature>
<accession>X1H8B7</accession>
<protein>
    <submittedName>
        <fullName evidence="1">Uncharacterized protein</fullName>
    </submittedName>
</protein>
<proteinExistence type="predicted"/>
<evidence type="ECO:0000313" key="1">
    <source>
        <dbReference type="EMBL" id="GAH41533.1"/>
    </source>
</evidence>
<comment type="caution">
    <text evidence="1">The sequence shown here is derived from an EMBL/GenBank/DDBJ whole genome shotgun (WGS) entry which is preliminary data.</text>
</comment>
<reference evidence="1" key="1">
    <citation type="journal article" date="2014" name="Front. Microbiol.">
        <title>High frequency of phylogenetically diverse reductive dehalogenase-homologous genes in deep subseafloor sedimentary metagenomes.</title>
        <authorList>
            <person name="Kawai M."/>
            <person name="Futagami T."/>
            <person name="Toyoda A."/>
            <person name="Takaki Y."/>
            <person name="Nishi S."/>
            <person name="Hori S."/>
            <person name="Arai W."/>
            <person name="Tsubouchi T."/>
            <person name="Morono Y."/>
            <person name="Uchiyama I."/>
            <person name="Ito T."/>
            <person name="Fujiyama A."/>
            <person name="Inagaki F."/>
            <person name="Takami H."/>
        </authorList>
    </citation>
    <scope>NUCLEOTIDE SEQUENCE</scope>
    <source>
        <strain evidence="1">Expedition CK06-06</strain>
    </source>
</reference>
<name>X1H8B7_9ZZZZ</name>
<organism evidence="1">
    <name type="scientific">marine sediment metagenome</name>
    <dbReference type="NCBI Taxonomy" id="412755"/>
    <lineage>
        <taxon>unclassified sequences</taxon>
        <taxon>metagenomes</taxon>
        <taxon>ecological metagenomes</taxon>
    </lineage>
</organism>
<dbReference type="AlphaFoldDB" id="X1H8B7"/>